<dbReference type="InterPro" id="IPR036291">
    <property type="entry name" value="NAD(P)-bd_dom_sf"/>
</dbReference>
<dbReference type="PANTHER" id="PTHR43157">
    <property type="entry name" value="PHOSPHATIDYLINOSITOL-GLYCAN BIOSYNTHESIS CLASS F PROTEIN-RELATED"/>
    <property type="match status" value="1"/>
</dbReference>
<evidence type="ECO:0000256" key="1">
    <source>
        <dbReference type="ARBA" id="ARBA00023002"/>
    </source>
</evidence>
<dbReference type="Gene3D" id="3.40.50.720">
    <property type="entry name" value="NAD(P)-binding Rossmann-like Domain"/>
    <property type="match status" value="1"/>
</dbReference>
<sequence length="143" mass="15685">MFFCTSCWYSLLLFFAVLAIIKLFVRLTLGVCKSNTCLLGKTVLITGGNSGLGFQTALALAGRGARIIIADKDDATESMKTIAKETNNENLVYKHVDLSSLSSIRRFAKEINEEETRLDILINNAGASGLRNEFTEDGLNLNM</sequence>
<dbReference type="Proteomes" id="UP000051574">
    <property type="component" value="Unassembled WGS sequence"/>
</dbReference>
<accession>A0A0T6AXD5</accession>
<organism evidence="2 3">
    <name type="scientific">Oryctes borbonicus</name>
    <dbReference type="NCBI Taxonomy" id="1629725"/>
    <lineage>
        <taxon>Eukaryota</taxon>
        <taxon>Metazoa</taxon>
        <taxon>Ecdysozoa</taxon>
        <taxon>Arthropoda</taxon>
        <taxon>Hexapoda</taxon>
        <taxon>Insecta</taxon>
        <taxon>Pterygota</taxon>
        <taxon>Neoptera</taxon>
        <taxon>Endopterygota</taxon>
        <taxon>Coleoptera</taxon>
        <taxon>Polyphaga</taxon>
        <taxon>Scarabaeiformia</taxon>
        <taxon>Scarabaeidae</taxon>
        <taxon>Dynastinae</taxon>
        <taxon>Oryctes</taxon>
    </lineage>
</organism>
<dbReference type="OrthoDB" id="191139at2759"/>
<dbReference type="Pfam" id="PF00106">
    <property type="entry name" value="adh_short"/>
    <property type="match status" value="1"/>
</dbReference>
<comment type="caution">
    <text evidence="2">The sequence shown here is derived from an EMBL/GenBank/DDBJ whole genome shotgun (WGS) entry which is preliminary data.</text>
</comment>
<dbReference type="AlphaFoldDB" id="A0A0T6AXD5"/>
<name>A0A0T6AXD5_9SCAR</name>
<gene>
    <name evidence="2" type="ORF">AMK59_8246</name>
</gene>
<keyword evidence="3" id="KW-1185">Reference proteome</keyword>
<evidence type="ECO:0000313" key="2">
    <source>
        <dbReference type="EMBL" id="KRT79804.1"/>
    </source>
</evidence>
<keyword evidence="1" id="KW-0560">Oxidoreductase</keyword>
<reference evidence="2 3" key="1">
    <citation type="submission" date="2015-09" db="EMBL/GenBank/DDBJ databases">
        <title>Draft genome of the scarab beetle Oryctes borbonicus.</title>
        <authorList>
            <person name="Meyer J.M."/>
            <person name="Markov G.V."/>
            <person name="Baskaran P."/>
            <person name="Herrmann M."/>
            <person name="Sommer R.J."/>
            <person name="Roedelsperger C."/>
        </authorList>
    </citation>
    <scope>NUCLEOTIDE SEQUENCE [LARGE SCALE GENOMIC DNA]</scope>
    <source>
        <strain evidence="2">OB123</strain>
        <tissue evidence="2">Whole animal</tissue>
    </source>
</reference>
<dbReference type="InterPro" id="IPR002347">
    <property type="entry name" value="SDR_fam"/>
</dbReference>
<feature type="non-terminal residue" evidence="2">
    <location>
        <position position="143"/>
    </location>
</feature>
<dbReference type="GO" id="GO:0016491">
    <property type="term" value="F:oxidoreductase activity"/>
    <property type="evidence" value="ECO:0007669"/>
    <property type="project" value="UniProtKB-KW"/>
</dbReference>
<protein>
    <submittedName>
        <fullName evidence="2">Dehydrogenase</fullName>
    </submittedName>
</protein>
<dbReference type="PRINTS" id="PR00081">
    <property type="entry name" value="GDHRDH"/>
</dbReference>
<dbReference type="EMBL" id="LJIG01022581">
    <property type="protein sequence ID" value="KRT79804.1"/>
    <property type="molecule type" value="Genomic_DNA"/>
</dbReference>
<evidence type="ECO:0000313" key="3">
    <source>
        <dbReference type="Proteomes" id="UP000051574"/>
    </source>
</evidence>
<dbReference type="SUPFAM" id="SSF51735">
    <property type="entry name" value="NAD(P)-binding Rossmann-fold domains"/>
    <property type="match status" value="1"/>
</dbReference>
<dbReference type="PANTHER" id="PTHR43157:SF31">
    <property type="entry name" value="PHOSPHATIDYLINOSITOL-GLYCAN BIOSYNTHESIS CLASS F PROTEIN"/>
    <property type="match status" value="1"/>
</dbReference>
<proteinExistence type="predicted"/>